<accession>A0AAN8FXH2</accession>
<keyword evidence="3" id="KW-1185">Reference proteome</keyword>
<protein>
    <recommendedName>
        <fullName evidence="1">Poly(A) RNA polymerase mitochondrial-like central palm domain-containing protein</fullName>
    </recommendedName>
</protein>
<evidence type="ECO:0000259" key="1">
    <source>
        <dbReference type="Pfam" id="PF22600"/>
    </source>
</evidence>
<dbReference type="Gene3D" id="3.30.460.10">
    <property type="entry name" value="Beta Polymerase, domain 2"/>
    <property type="match status" value="1"/>
</dbReference>
<dbReference type="SUPFAM" id="SSF81301">
    <property type="entry name" value="Nucleotidyltransferase"/>
    <property type="match status" value="1"/>
</dbReference>
<name>A0AAN8FXH2_TRICO</name>
<proteinExistence type="predicted"/>
<dbReference type="Gene3D" id="1.10.1410.10">
    <property type="match status" value="1"/>
</dbReference>
<dbReference type="GO" id="GO:0031123">
    <property type="term" value="P:RNA 3'-end processing"/>
    <property type="evidence" value="ECO:0007669"/>
    <property type="project" value="TreeGrafter"/>
</dbReference>
<dbReference type="InterPro" id="IPR043519">
    <property type="entry name" value="NT_sf"/>
</dbReference>
<dbReference type="InterPro" id="IPR054708">
    <property type="entry name" value="MTPAP-like_central"/>
</dbReference>
<dbReference type="GO" id="GO:1990817">
    <property type="term" value="F:poly(A) RNA polymerase activity"/>
    <property type="evidence" value="ECO:0007669"/>
    <property type="project" value="TreeGrafter"/>
</dbReference>
<dbReference type="SUPFAM" id="SSF81631">
    <property type="entry name" value="PAP/OAS1 substrate-binding domain"/>
    <property type="match status" value="1"/>
</dbReference>
<organism evidence="2 3">
    <name type="scientific">Trichostrongylus colubriformis</name>
    <name type="common">Black scour worm</name>
    <dbReference type="NCBI Taxonomy" id="6319"/>
    <lineage>
        <taxon>Eukaryota</taxon>
        <taxon>Metazoa</taxon>
        <taxon>Ecdysozoa</taxon>
        <taxon>Nematoda</taxon>
        <taxon>Chromadorea</taxon>
        <taxon>Rhabditida</taxon>
        <taxon>Rhabditina</taxon>
        <taxon>Rhabditomorpha</taxon>
        <taxon>Strongyloidea</taxon>
        <taxon>Trichostrongylidae</taxon>
        <taxon>Trichostrongylus</taxon>
    </lineage>
</organism>
<feature type="domain" description="Poly(A) RNA polymerase mitochondrial-like central palm" evidence="1">
    <location>
        <begin position="72"/>
        <end position="188"/>
    </location>
</feature>
<dbReference type="PANTHER" id="PTHR12271">
    <property type="entry name" value="POLY A POLYMERASE CID PAP -RELATED"/>
    <property type="match status" value="1"/>
</dbReference>
<reference evidence="2 3" key="1">
    <citation type="submission" date="2019-10" db="EMBL/GenBank/DDBJ databases">
        <title>Assembly and Annotation for the nematode Trichostrongylus colubriformis.</title>
        <authorList>
            <person name="Martin J."/>
        </authorList>
    </citation>
    <scope>NUCLEOTIDE SEQUENCE [LARGE SCALE GENOMIC DNA]</scope>
    <source>
        <strain evidence="2">G859</strain>
        <tissue evidence="2">Whole worm</tissue>
    </source>
</reference>
<dbReference type="Proteomes" id="UP001331761">
    <property type="component" value="Unassembled WGS sequence"/>
</dbReference>
<dbReference type="CDD" id="cd05402">
    <property type="entry name" value="NT_PAP_TUTase"/>
    <property type="match status" value="1"/>
</dbReference>
<dbReference type="EMBL" id="WIXE01004827">
    <property type="protein sequence ID" value="KAK5982700.1"/>
    <property type="molecule type" value="Genomic_DNA"/>
</dbReference>
<gene>
    <name evidence="2" type="ORF">GCK32_013521</name>
</gene>
<dbReference type="AlphaFoldDB" id="A0AAN8FXH2"/>
<evidence type="ECO:0000313" key="3">
    <source>
        <dbReference type="Proteomes" id="UP001331761"/>
    </source>
</evidence>
<dbReference type="Pfam" id="PF22600">
    <property type="entry name" value="MTPAP-like_central"/>
    <property type="match status" value="1"/>
</dbReference>
<comment type="caution">
    <text evidence="2">The sequence shown here is derived from an EMBL/GenBank/DDBJ whole genome shotgun (WGS) entry which is preliminary data.</text>
</comment>
<evidence type="ECO:0000313" key="2">
    <source>
        <dbReference type="EMBL" id="KAK5982700.1"/>
    </source>
</evidence>
<dbReference type="PANTHER" id="PTHR12271:SF40">
    <property type="entry name" value="POLY(A) RNA POLYMERASE GLD2"/>
    <property type="match status" value="1"/>
</dbReference>
<sequence length="314" mass="35865">MKLAWPLCATKVHPSRCIPSSTSFDFQFSDGFIQKHRKRLKRWESGLIKAQQQRRYEFCKSYPNTIWYLSKLQKLFSRSGQTVVPIGSSVNGLKTQDSDLDLVLITHQDDARRAEFTKKFANVQSFRKAQMDRVARILNDPKLVQAGSVQQLVFCNVPIVKFRGRDGTSVDLQFNNIGSIRSTLFVRTCVEWSVAVPIVIHWMNSFFDSVKLKNSRNGLFSSYHLNMLVLHFLQSSALSFCPDVFTRYPQLDPSFSWHGVVRLLTAEIADAPYIHADAVQDISAAETIVKMIDYYSQLDLQNIAVSIDGKICKR</sequence>